<evidence type="ECO:0000256" key="10">
    <source>
        <dbReference type="ARBA" id="ARBA00029426"/>
    </source>
</evidence>
<evidence type="ECO:0000256" key="7">
    <source>
        <dbReference type="ARBA" id="ARBA00022642"/>
    </source>
</evidence>
<organism evidence="16 17">
    <name type="scientific">Nocardioides marmoribigeumensis</name>
    <dbReference type="NCBI Taxonomy" id="433649"/>
    <lineage>
        <taxon>Bacteria</taxon>
        <taxon>Bacillati</taxon>
        <taxon>Actinomycetota</taxon>
        <taxon>Actinomycetes</taxon>
        <taxon>Propionibacteriales</taxon>
        <taxon>Nocardioidaceae</taxon>
        <taxon>Nocardioides</taxon>
    </lineage>
</organism>
<dbReference type="Pfam" id="PF02910">
    <property type="entry name" value="Succ_DH_flav_C"/>
    <property type="match status" value="1"/>
</dbReference>
<comment type="catalytic activity">
    <reaction evidence="11">
        <text>L-aspartate + O2 = iminosuccinate + H2O2</text>
        <dbReference type="Rhea" id="RHEA:25876"/>
        <dbReference type="ChEBI" id="CHEBI:15379"/>
        <dbReference type="ChEBI" id="CHEBI:16240"/>
        <dbReference type="ChEBI" id="CHEBI:29991"/>
        <dbReference type="ChEBI" id="CHEBI:77875"/>
        <dbReference type="EC" id="1.4.3.16"/>
    </reaction>
    <physiologicalReaction direction="left-to-right" evidence="11">
        <dbReference type="Rhea" id="RHEA:25877"/>
    </physiologicalReaction>
</comment>
<comment type="subcellular location">
    <subcellularLocation>
        <location evidence="13">Cytoplasm</location>
    </subcellularLocation>
</comment>
<dbReference type="InterPro" id="IPR003953">
    <property type="entry name" value="FAD-dep_OxRdtase_2_FAD-bd"/>
</dbReference>
<evidence type="ECO:0000256" key="3">
    <source>
        <dbReference type="ARBA" id="ARBA00008562"/>
    </source>
</evidence>
<keyword evidence="9 13" id="KW-0560">Oxidoreductase</keyword>
<evidence type="ECO:0000256" key="13">
    <source>
        <dbReference type="RuleBase" id="RU362049"/>
    </source>
</evidence>
<sequence>MIPARLAAPAPGWTTYADVVVVGSGIAGLTAALRIREAGLGSVMVVTKDDLSAGSTRWAQGGIAAALGPGDTPEQHLADTLVAGAGLCDVEAVRALVTEGPDAVRELIALGTQFDHTPAGELSLTREGGHHRNRIAHAADATGAEIQRALVAAVEAAPDIVVQPHALALDLVPGEGGGLAGLTLHVMGEGQRDGVGAVLCRAVVLASGGLGQLYSATTNPAVSTGDGMALALRAGATLRDLEFVQFHPTVLWLGDQARGQQPLVSEALRGEGAFLVDDTGARFMQGVHDLADLAPRDVVAKAIMRRVRETGAEHVWLDARHFSPEAWAHHFPTVLASCRSHGIDPMTELVPVAPACHYASGGVATDLLGRTDVPGLFATGEVACSGVHGANRLASNSLLEGLVLSRRIAAHLAAEGLPPRRDPAVDPRAQGLVDAAARPTVQHVMTERAGVLRNDEGLDLAEDALGAVLAAPAGGAGVGAWETTNLASLGLALAGAAQLRCETRGSHWREDHPERDDARWSGHVDVRLEAGRPALVFHPTPHPTPQEVPA</sequence>
<dbReference type="NCBIfam" id="NF005867">
    <property type="entry name" value="PRK07804.1"/>
    <property type="match status" value="1"/>
</dbReference>
<dbReference type="Gene3D" id="3.50.50.60">
    <property type="entry name" value="FAD/NAD(P)-binding domain"/>
    <property type="match status" value="1"/>
</dbReference>
<evidence type="ECO:0000256" key="4">
    <source>
        <dbReference type="ARBA" id="ARBA00012173"/>
    </source>
</evidence>
<keyword evidence="8 13" id="KW-0274">FAD</keyword>
<gene>
    <name evidence="16" type="ORF">J2S63_001300</name>
</gene>
<dbReference type="SUPFAM" id="SSF56425">
    <property type="entry name" value="Succinate dehydrogenase/fumarate reductase flavoprotein, catalytic domain"/>
    <property type="match status" value="1"/>
</dbReference>
<evidence type="ECO:0000313" key="16">
    <source>
        <dbReference type="EMBL" id="MDR7361747.1"/>
    </source>
</evidence>
<evidence type="ECO:0000256" key="12">
    <source>
        <dbReference type="NCBIfam" id="TIGR00551"/>
    </source>
</evidence>
<comment type="similarity">
    <text evidence="3 13">Belongs to the FAD-dependent oxidoreductase 2 family. NadB subfamily.</text>
</comment>
<feature type="domain" description="Fumarate reductase/succinate dehydrogenase flavoprotein-like C-terminal" evidence="15">
    <location>
        <begin position="440"/>
        <end position="526"/>
    </location>
</feature>
<evidence type="ECO:0000256" key="8">
    <source>
        <dbReference type="ARBA" id="ARBA00022827"/>
    </source>
</evidence>
<dbReference type="Proteomes" id="UP001183648">
    <property type="component" value="Unassembled WGS sequence"/>
</dbReference>
<dbReference type="Pfam" id="PF00890">
    <property type="entry name" value="FAD_binding_2"/>
    <property type="match status" value="1"/>
</dbReference>
<dbReference type="InterPro" id="IPR037099">
    <property type="entry name" value="Fum_R/Succ_DH_flav-like_C_sf"/>
</dbReference>
<dbReference type="PANTHER" id="PTHR42716:SF2">
    <property type="entry name" value="L-ASPARTATE OXIDASE, CHLOROPLASTIC"/>
    <property type="match status" value="1"/>
</dbReference>
<accession>A0ABU2BSX8</accession>
<evidence type="ECO:0000256" key="11">
    <source>
        <dbReference type="ARBA" id="ARBA00048305"/>
    </source>
</evidence>
<dbReference type="EC" id="1.4.3.16" evidence="4 12"/>
<evidence type="ECO:0000256" key="9">
    <source>
        <dbReference type="ARBA" id="ARBA00023002"/>
    </source>
</evidence>
<dbReference type="PANTHER" id="PTHR42716">
    <property type="entry name" value="L-ASPARTATE OXIDASE"/>
    <property type="match status" value="1"/>
</dbReference>
<evidence type="ECO:0000256" key="1">
    <source>
        <dbReference type="ARBA" id="ARBA00001974"/>
    </source>
</evidence>
<dbReference type="EMBL" id="JAVDYG010000001">
    <property type="protein sequence ID" value="MDR7361747.1"/>
    <property type="molecule type" value="Genomic_DNA"/>
</dbReference>
<dbReference type="PRINTS" id="PR00368">
    <property type="entry name" value="FADPNR"/>
</dbReference>
<evidence type="ECO:0000256" key="5">
    <source>
        <dbReference type="ARBA" id="ARBA00021901"/>
    </source>
</evidence>
<dbReference type="InterPro" id="IPR005288">
    <property type="entry name" value="NadB"/>
</dbReference>
<dbReference type="SUPFAM" id="SSF51905">
    <property type="entry name" value="FAD/NAD(P)-binding domain"/>
    <property type="match status" value="1"/>
</dbReference>
<evidence type="ECO:0000256" key="6">
    <source>
        <dbReference type="ARBA" id="ARBA00022630"/>
    </source>
</evidence>
<dbReference type="GO" id="GO:0008734">
    <property type="term" value="F:L-aspartate oxidase activity"/>
    <property type="evidence" value="ECO:0007669"/>
    <property type="project" value="UniProtKB-EC"/>
</dbReference>
<dbReference type="SUPFAM" id="SSF46977">
    <property type="entry name" value="Succinate dehydrogenase/fumarate reductase flavoprotein C-terminal domain"/>
    <property type="match status" value="1"/>
</dbReference>
<dbReference type="RefSeq" id="WP_310300171.1">
    <property type="nucleotide sequence ID" value="NZ_BAAAPS010000001.1"/>
</dbReference>
<dbReference type="Gene3D" id="3.90.700.10">
    <property type="entry name" value="Succinate dehydrogenase/fumarate reductase flavoprotein, catalytic domain"/>
    <property type="match status" value="1"/>
</dbReference>
<evidence type="ECO:0000256" key="2">
    <source>
        <dbReference type="ARBA" id="ARBA00004950"/>
    </source>
</evidence>
<comment type="cofactor">
    <cofactor evidence="1 13">
        <name>FAD</name>
        <dbReference type="ChEBI" id="CHEBI:57692"/>
    </cofactor>
</comment>
<keyword evidence="7 13" id="KW-0662">Pyridine nucleotide biosynthesis</keyword>
<dbReference type="Gene3D" id="1.20.58.100">
    <property type="entry name" value="Fumarate reductase/succinate dehydrogenase flavoprotein-like, C-terminal domain"/>
    <property type="match status" value="1"/>
</dbReference>
<name>A0ABU2BSX8_9ACTN</name>
<proteinExistence type="inferred from homology"/>
<reference evidence="16 17" key="1">
    <citation type="submission" date="2023-07" db="EMBL/GenBank/DDBJ databases">
        <title>Sequencing the genomes of 1000 actinobacteria strains.</title>
        <authorList>
            <person name="Klenk H.-P."/>
        </authorList>
    </citation>
    <scope>NUCLEOTIDE SEQUENCE [LARGE SCALE GENOMIC DNA]</scope>
    <source>
        <strain evidence="16 17">DSM 19426</strain>
    </source>
</reference>
<evidence type="ECO:0000313" key="17">
    <source>
        <dbReference type="Proteomes" id="UP001183648"/>
    </source>
</evidence>
<comment type="caution">
    <text evidence="16">The sequence shown here is derived from an EMBL/GenBank/DDBJ whole genome shotgun (WGS) entry which is preliminary data.</text>
</comment>
<protein>
    <recommendedName>
        <fullName evidence="5 12">L-aspartate oxidase</fullName>
        <ecNumber evidence="4 12">1.4.3.16</ecNumber>
    </recommendedName>
</protein>
<evidence type="ECO:0000259" key="14">
    <source>
        <dbReference type="Pfam" id="PF00890"/>
    </source>
</evidence>
<keyword evidence="6 13" id="KW-0285">Flavoprotein</keyword>
<dbReference type="NCBIfam" id="TIGR00551">
    <property type="entry name" value="nadB"/>
    <property type="match status" value="1"/>
</dbReference>
<dbReference type="InterPro" id="IPR015939">
    <property type="entry name" value="Fum_Rdtase/Succ_DH_flav-like_C"/>
</dbReference>
<dbReference type="InterPro" id="IPR027477">
    <property type="entry name" value="Succ_DH/fumarate_Rdtase_cat_sf"/>
</dbReference>
<feature type="domain" description="FAD-dependent oxidoreductase 2 FAD-binding" evidence="14">
    <location>
        <begin position="18"/>
        <end position="398"/>
    </location>
</feature>
<keyword evidence="17" id="KW-1185">Reference proteome</keyword>
<dbReference type="PRINTS" id="PR00411">
    <property type="entry name" value="PNDRDTASEI"/>
</dbReference>
<comment type="function">
    <text evidence="10">Catalyzes the oxidation of L-aspartate to iminoaspartate, the first step in the de novo biosynthesis of NAD(+).</text>
</comment>
<comment type="pathway">
    <text evidence="2 13">Cofactor biosynthesis; NAD(+) biosynthesis; iminoaspartate from L-aspartate (oxidase route): step 1/1.</text>
</comment>
<evidence type="ECO:0000259" key="15">
    <source>
        <dbReference type="Pfam" id="PF02910"/>
    </source>
</evidence>
<dbReference type="InterPro" id="IPR036188">
    <property type="entry name" value="FAD/NAD-bd_sf"/>
</dbReference>